<dbReference type="SUPFAM" id="SSF53623">
    <property type="entry name" value="MurD-like peptide ligases, catalytic domain"/>
    <property type="match status" value="1"/>
</dbReference>
<evidence type="ECO:0000256" key="2">
    <source>
        <dbReference type="ARBA" id="ARBA00005898"/>
    </source>
</evidence>
<dbReference type="InterPro" id="IPR035911">
    <property type="entry name" value="MurE/MurF_N"/>
</dbReference>
<keyword evidence="8" id="KW-0547">Nucleotide-binding</keyword>
<evidence type="ECO:0000256" key="5">
    <source>
        <dbReference type="ARBA" id="ARBA00022984"/>
    </source>
</evidence>
<accession>A0A833HRD0</accession>
<feature type="binding site" evidence="8">
    <location>
        <begin position="404"/>
        <end position="407"/>
    </location>
    <ligand>
        <name>meso-2,6-diaminopimelate</name>
        <dbReference type="ChEBI" id="CHEBI:57791"/>
    </ligand>
</feature>
<evidence type="ECO:0000256" key="9">
    <source>
        <dbReference type="RuleBase" id="RU004135"/>
    </source>
</evidence>
<comment type="caution">
    <text evidence="8">Lacks conserved residue(s) required for the propagation of feature annotation.</text>
</comment>
<dbReference type="SUPFAM" id="SSF53244">
    <property type="entry name" value="MurD-like peptide ligases, peptide-binding domain"/>
    <property type="match status" value="1"/>
</dbReference>
<keyword evidence="8 13" id="KW-0436">Ligase</keyword>
<feature type="binding site" evidence="8">
    <location>
        <position position="460"/>
    </location>
    <ligand>
        <name>meso-2,6-diaminopimelate</name>
        <dbReference type="ChEBI" id="CHEBI:57791"/>
    </ligand>
</feature>
<feature type="binding site" evidence="8">
    <location>
        <begin position="109"/>
        <end position="115"/>
    </location>
    <ligand>
        <name>ATP</name>
        <dbReference type="ChEBI" id="CHEBI:30616"/>
    </ligand>
</feature>
<evidence type="ECO:0000259" key="10">
    <source>
        <dbReference type="Pfam" id="PF01225"/>
    </source>
</evidence>
<sequence length="488" mass="54188">MDLKNLIKELEVESIYGPIDVQIDNIHYDSRLIKPGGLFICIEGFMTDGHNYINEAIENGAVAIAVEKEIHEDRVPIIRFKNTRRAMASIASNFYGKPSQLLDMIGVTGTNGKTSVTYIIKSILENYDRKTAIIGTLATLINNEKMYSARTTPESLDLQGLFRKMIDGDVDTCIMEVSSHSLELNRVDEVSFKVGIFTNLTPDHLDFHSTMDNYREAKKKLFYKTTHCNIINLDDEAGRIIVKDIKNLDTPLLTYSINNPADFVAENIHNNGKELSFDVVGPENFNIKLTLKTPALFAVYNALASIACCYSLGVPADIIADGLNAFIGVPGRFQSIDGLKEFSAVVDYAHTPDALENVLKAAKEFTKNKLITVFGCGGDRDQTKRPVMGEIAGKYSDFSIITSDNPRSEDPYVILSMIEEGIKRTKGNYIIIEDRKEAIREAVKMAEAGDLIVIAGKGHETTQIVKDRVLVFDDKQVVLEVAGEEGRI</sequence>
<evidence type="ECO:0000259" key="11">
    <source>
        <dbReference type="Pfam" id="PF02875"/>
    </source>
</evidence>
<evidence type="ECO:0000256" key="1">
    <source>
        <dbReference type="ARBA" id="ARBA00004752"/>
    </source>
</evidence>
<evidence type="ECO:0000256" key="8">
    <source>
        <dbReference type="HAMAP-Rule" id="MF_00208"/>
    </source>
</evidence>
<evidence type="ECO:0000313" key="13">
    <source>
        <dbReference type="EMBL" id="KAB3533198.1"/>
    </source>
</evidence>
<comment type="cofactor">
    <cofactor evidence="8">
        <name>Mg(2+)</name>
        <dbReference type="ChEBI" id="CHEBI:18420"/>
    </cofactor>
</comment>
<feature type="domain" description="Mur ligase central" evidence="12">
    <location>
        <begin position="107"/>
        <end position="309"/>
    </location>
</feature>
<keyword evidence="8" id="KW-0460">Magnesium</keyword>
<name>A0A833HRD0_9FIRM</name>
<dbReference type="EMBL" id="WBZB01000004">
    <property type="protein sequence ID" value="KAB3533198.1"/>
    <property type="molecule type" value="Genomic_DNA"/>
</dbReference>
<keyword evidence="4 8" id="KW-0133">Cell shape</keyword>
<keyword evidence="6 8" id="KW-0131">Cell cycle</keyword>
<dbReference type="NCBIfam" id="TIGR01085">
    <property type="entry name" value="murE"/>
    <property type="match status" value="1"/>
</dbReference>
<evidence type="ECO:0000256" key="6">
    <source>
        <dbReference type="ARBA" id="ARBA00023306"/>
    </source>
</evidence>
<gene>
    <name evidence="8" type="primary">murE</name>
    <name evidence="13" type="ORF">F8153_01225</name>
</gene>
<keyword evidence="7 8" id="KW-0961">Cell wall biogenesis/degradation</keyword>
<dbReference type="GO" id="GO:0051301">
    <property type="term" value="P:cell division"/>
    <property type="evidence" value="ECO:0007669"/>
    <property type="project" value="UniProtKB-KW"/>
</dbReference>
<feature type="binding site" evidence="8">
    <location>
        <position position="30"/>
    </location>
    <ligand>
        <name>UDP-N-acetyl-alpha-D-muramoyl-L-alanyl-D-glutamate</name>
        <dbReference type="ChEBI" id="CHEBI:83900"/>
    </ligand>
</feature>
<dbReference type="EC" id="6.3.2.13" evidence="8"/>
<dbReference type="RefSeq" id="WP_151864524.1">
    <property type="nucleotide sequence ID" value="NZ_WBZB01000004.1"/>
</dbReference>
<reference evidence="13 14" key="1">
    <citation type="submission" date="2019-10" db="EMBL/GenBank/DDBJ databases">
        <title>Alkaliphilus serpentinus sp. nov. and Alkaliphilus pronyensis sp. nov., two novel anaerobic alkaliphilic species isolated from the serpentinized-hosted hydrothermal field of the Prony Bay (New Caledonia).</title>
        <authorList>
            <person name="Postec A."/>
        </authorList>
    </citation>
    <scope>NUCLEOTIDE SEQUENCE [LARGE SCALE GENOMIC DNA]</scope>
    <source>
        <strain evidence="13 14">LacT</strain>
    </source>
</reference>
<dbReference type="Gene3D" id="3.40.1390.10">
    <property type="entry name" value="MurE/MurF, N-terminal domain"/>
    <property type="match status" value="1"/>
</dbReference>
<feature type="binding site" evidence="8">
    <location>
        <begin position="151"/>
        <end position="152"/>
    </location>
    <ligand>
        <name>UDP-N-acetyl-alpha-D-muramoyl-L-alanyl-D-glutamate</name>
        <dbReference type="ChEBI" id="CHEBI:83900"/>
    </ligand>
</feature>
<dbReference type="InterPro" id="IPR036565">
    <property type="entry name" value="Mur-like_cat_sf"/>
</dbReference>
<evidence type="ECO:0000256" key="3">
    <source>
        <dbReference type="ARBA" id="ARBA00022618"/>
    </source>
</evidence>
<dbReference type="SUPFAM" id="SSF63418">
    <property type="entry name" value="MurE/MurF N-terminal domain"/>
    <property type="match status" value="1"/>
</dbReference>
<dbReference type="InterPro" id="IPR000713">
    <property type="entry name" value="Mur_ligase_N"/>
</dbReference>
<keyword evidence="14" id="KW-1185">Reference proteome</keyword>
<comment type="PTM">
    <text evidence="8">Carboxylation is probably crucial for Mg(2+) binding and, consequently, for the gamma-phosphate positioning of ATP.</text>
</comment>
<dbReference type="Pfam" id="PF02875">
    <property type="entry name" value="Mur_ligase_C"/>
    <property type="match status" value="1"/>
</dbReference>
<dbReference type="Gene3D" id="3.40.1190.10">
    <property type="entry name" value="Mur-like, catalytic domain"/>
    <property type="match status" value="1"/>
</dbReference>
<dbReference type="AlphaFoldDB" id="A0A833HRD0"/>
<dbReference type="InterPro" id="IPR004101">
    <property type="entry name" value="Mur_ligase_C"/>
</dbReference>
<feature type="domain" description="Mur ligase C-terminal" evidence="11">
    <location>
        <begin position="331"/>
        <end position="458"/>
    </location>
</feature>
<keyword evidence="5 8" id="KW-0573">Peptidoglycan synthesis</keyword>
<dbReference type="PANTHER" id="PTHR23135:SF4">
    <property type="entry name" value="UDP-N-ACETYLMURAMOYL-L-ALANYL-D-GLUTAMATE--2,6-DIAMINOPIMELATE LIGASE MURE HOMOLOG, CHLOROPLASTIC"/>
    <property type="match status" value="1"/>
</dbReference>
<evidence type="ECO:0000256" key="7">
    <source>
        <dbReference type="ARBA" id="ARBA00023316"/>
    </source>
</evidence>
<dbReference type="HAMAP" id="MF_00208">
    <property type="entry name" value="MurE"/>
    <property type="match status" value="1"/>
</dbReference>
<dbReference type="UniPathway" id="UPA00219"/>
<evidence type="ECO:0000256" key="4">
    <source>
        <dbReference type="ARBA" id="ARBA00022960"/>
    </source>
</evidence>
<comment type="function">
    <text evidence="8">Catalyzes the addition of meso-diaminopimelic acid to the nucleotide precursor UDP-N-acetylmuramoyl-L-alanyl-D-glutamate (UMAG) in the biosynthesis of bacterial cell-wall peptidoglycan.</text>
</comment>
<feature type="binding site" evidence="8">
    <location>
        <position position="456"/>
    </location>
    <ligand>
        <name>meso-2,6-diaminopimelate</name>
        <dbReference type="ChEBI" id="CHEBI:57791"/>
    </ligand>
</feature>
<feature type="short sequence motif" description="Meso-diaminopimelate recognition motif" evidence="8">
    <location>
        <begin position="404"/>
        <end position="407"/>
    </location>
</feature>
<proteinExistence type="inferred from homology"/>
<dbReference type="GO" id="GO:0008765">
    <property type="term" value="F:UDP-N-acetylmuramoylalanyl-D-glutamate-2,6-diaminopimelate ligase activity"/>
    <property type="evidence" value="ECO:0007669"/>
    <property type="project" value="UniProtKB-UniRule"/>
</dbReference>
<keyword evidence="3 8" id="KW-0132">Cell division</keyword>
<comment type="caution">
    <text evidence="13">The sequence shown here is derived from an EMBL/GenBank/DDBJ whole genome shotgun (WGS) entry which is preliminary data.</text>
</comment>
<keyword evidence="8" id="KW-0963">Cytoplasm</keyword>
<dbReference type="GO" id="GO:0000287">
    <property type="term" value="F:magnesium ion binding"/>
    <property type="evidence" value="ECO:0007669"/>
    <property type="project" value="UniProtKB-UniRule"/>
</dbReference>
<dbReference type="NCBIfam" id="NF001126">
    <property type="entry name" value="PRK00139.1-4"/>
    <property type="match status" value="1"/>
</dbReference>
<feature type="domain" description="Mur ligase N-terminal catalytic" evidence="10">
    <location>
        <begin position="23"/>
        <end position="95"/>
    </location>
</feature>
<dbReference type="NCBIfam" id="NF001124">
    <property type="entry name" value="PRK00139.1-2"/>
    <property type="match status" value="1"/>
</dbReference>
<dbReference type="GO" id="GO:0071555">
    <property type="term" value="P:cell wall organization"/>
    <property type="evidence" value="ECO:0007669"/>
    <property type="project" value="UniProtKB-KW"/>
</dbReference>
<feature type="binding site" evidence="8">
    <location>
        <position position="380"/>
    </location>
    <ligand>
        <name>meso-2,6-diaminopimelate</name>
        <dbReference type="ChEBI" id="CHEBI:57791"/>
    </ligand>
</feature>
<evidence type="ECO:0000313" key="14">
    <source>
        <dbReference type="Proteomes" id="UP000465601"/>
    </source>
</evidence>
<dbReference type="Pfam" id="PF01225">
    <property type="entry name" value="Mur_ligase"/>
    <property type="match status" value="1"/>
</dbReference>
<organism evidence="13 14">
    <name type="scientific">Alkaliphilus serpentinus</name>
    <dbReference type="NCBI Taxonomy" id="1482731"/>
    <lineage>
        <taxon>Bacteria</taxon>
        <taxon>Bacillati</taxon>
        <taxon>Bacillota</taxon>
        <taxon>Clostridia</taxon>
        <taxon>Peptostreptococcales</taxon>
        <taxon>Natronincolaceae</taxon>
        <taxon>Alkaliphilus</taxon>
    </lineage>
</organism>
<dbReference type="Pfam" id="PF08245">
    <property type="entry name" value="Mur_ligase_M"/>
    <property type="match status" value="1"/>
</dbReference>
<dbReference type="PANTHER" id="PTHR23135">
    <property type="entry name" value="MUR LIGASE FAMILY MEMBER"/>
    <property type="match status" value="1"/>
</dbReference>
<comment type="pathway">
    <text evidence="1 8 9">Cell wall biogenesis; peptidoglycan biosynthesis.</text>
</comment>
<feature type="binding site" evidence="8">
    <location>
        <position position="186"/>
    </location>
    <ligand>
        <name>UDP-N-acetyl-alpha-D-muramoyl-L-alanyl-D-glutamate</name>
        <dbReference type="ChEBI" id="CHEBI:83900"/>
    </ligand>
</feature>
<dbReference type="Proteomes" id="UP000465601">
    <property type="component" value="Unassembled WGS sequence"/>
</dbReference>
<dbReference type="InterPro" id="IPR013221">
    <property type="entry name" value="Mur_ligase_cen"/>
</dbReference>
<dbReference type="GO" id="GO:0009252">
    <property type="term" value="P:peptidoglycan biosynthetic process"/>
    <property type="evidence" value="ECO:0007669"/>
    <property type="project" value="UniProtKB-UniRule"/>
</dbReference>
<dbReference type="GO" id="GO:0005524">
    <property type="term" value="F:ATP binding"/>
    <property type="evidence" value="ECO:0007669"/>
    <property type="project" value="UniProtKB-UniRule"/>
</dbReference>
<evidence type="ECO:0000259" key="12">
    <source>
        <dbReference type="Pfam" id="PF08245"/>
    </source>
</evidence>
<comment type="catalytic activity">
    <reaction evidence="8">
        <text>UDP-N-acetyl-alpha-D-muramoyl-L-alanyl-D-glutamate + meso-2,6-diaminopimelate + ATP = UDP-N-acetyl-alpha-D-muramoyl-L-alanyl-gamma-D-glutamyl-meso-2,6-diaminopimelate + ADP + phosphate + H(+)</text>
        <dbReference type="Rhea" id="RHEA:23676"/>
        <dbReference type="ChEBI" id="CHEBI:15378"/>
        <dbReference type="ChEBI" id="CHEBI:30616"/>
        <dbReference type="ChEBI" id="CHEBI:43474"/>
        <dbReference type="ChEBI" id="CHEBI:57791"/>
        <dbReference type="ChEBI" id="CHEBI:83900"/>
        <dbReference type="ChEBI" id="CHEBI:83905"/>
        <dbReference type="ChEBI" id="CHEBI:456216"/>
        <dbReference type="EC" id="6.3.2.13"/>
    </reaction>
</comment>
<comment type="subcellular location">
    <subcellularLocation>
        <location evidence="8 9">Cytoplasm</location>
    </subcellularLocation>
</comment>
<protein>
    <recommendedName>
        <fullName evidence="8">UDP-N-acetylmuramoyl-L-alanyl-D-glutamate--2,6-diaminopimelate ligase</fullName>
        <ecNumber evidence="8">6.3.2.13</ecNumber>
    </recommendedName>
    <alternativeName>
        <fullName evidence="8">Meso-A2pm-adding enzyme</fullName>
    </alternativeName>
    <alternativeName>
        <fullName evidence="8">Meso-diaminopimelate-adding enzyme</fullName>
    </alternativeName>
    <alternativeName>
        <fullName evidence="8">UDP-MurNAc-L-Ala-D-Glu:meso-diaminopimelate ligase</fullName>
    </alternativeName>
    <alternativeName>
        <fullName evidence="8">UDP-MurNAc-tripeptide synthetase</fullName>
    </alternativeName>
    <alternativeName>
        <fullName evidence="8">UDP-N-acetylmuramyl-tripeptide synthetase</fullName>
    </alternativeName>
</protein>
<feature type="modified residue" description="N6-carboxylysine" evidence="8">
    <location>
        <position position="218"/>
    </location>
</feature>
<keyword evidence="8" id="KW-0067">ATP-binding</keyword>
<dbReference type="InterPro" id="IPR005761">
    <property type="entry name" value="UDP-N-AcMur-Glu-dNH2Pim_ligase"/>
</dbReference>
<dbReference type="GO" id="GO:0008360">
    <property type="term" value="P:regulation of cell shape"/>
    <property type="evidence" value="ECO:0007669"/>
    <property type="project" value="UniProtKB-KW"/>
</dbReference>
<dbReference type="Gene3D" id="3.90.190.20">
    <property type="entry name" value="Mur ligase, C-terminal domain"/>
    <property type="match status" value="1"/>
</dbReference>
<dbReference type="OrthoDB" id="9800958at2"/>
<feature type="binding site" evidence="8">
    <location>
        <position position="178"/>
    </location>
    <ligand>
        <name>UDP-N-acetyl-alpha-D-muramoyl-L-alanyl-D-glutamate</name>
        <dbReference type="ChEBI" id="CHEBI:83900"/>
    </ligand>
</feature>
<dbReference type="InterPro" id="IPR036615">
    <property type="entry name" value="Mur_ligase_C_dom_sf"/>
</dbReference>
<dbReference type="GO" id="GO:0005737">
    <property type="term" value="C:cytoplasm"/>
    <property type="evidence" value="ECO:0007669"/>
    <property type="project" value="UniProtKB-SubCell"/>
</dbReference>
<comment type="similarity">
    <text evidence="2 8">Belongs to the MurCDEF family. MurE subfamily.</text>
</comment>